<feature type="transmembrane region" description="Helical" evidence="8">
    <location>
        <begin position="134"/>
        <end position="156"/>
    </location>
</feature>
<evidence type="ECO:0000256" key="3">
    <source>
        <dbReference type="ARBA" id="ARBA00022448"/>
    </source>
</evidence>
<comment type="similarity">
    <text evidence="2">Belongs to the major facilitator superfamily.</text>
</comment>
<keyword evidence="5 8" id="KW-1133">Transmembrane helix</keyword>
<evidence type="ECO:0000256" key="1">
    <source>
        <dbReference type="ARBA" id="ARBA00004155"/>
    </source>
</evidence>
<proteinExistence type="inferred from homology"/>
<keyword evidence="4 8" id="KW-0812">Transmembrane</keyword>
<dbReference type="PANTHER" id="PTHR23512:SF3">
    <property type="entry name" value="MAJOR FACILITATOR SUPERFAMILY DOMAIN-CONTAINING PROTEIN 1"/>
    <property type="match status" value="1"/>
</dbReference>
<keyword evidence="3" id="KW-0813">Transport</keyword>
<evidence type="ECO:0000256" key="5">
    <source>
        <dbReference type="ARBA" id="ARBA00022989"/>
    </source>
</evidence>
<feature type="transmembrane region" description="Helical" evidence="8">
    <location>
        <begin position="83"/>
        <end position="105"/>
    </location>
</feature>
<sequence length="158" mass="17994">MLSQTAEDEEIEFHHYMSRIGGESLAVAQNSYAVLWFKGKELNMVFGLQLSFARVGSTVNFNVMEPLYKVVNKYYADYRCTGVVLFIASVTCVMSLVCALLLAWMDKRAERILKRKPLHEGEVVRLTDVKDFPALFWMVCIVCVAYYVAVFPFIALGK</sequence>
<evidence type="ECO:0000256" key="2">
    <source>
        <dbReference type="ARBA" id="ARBA00008335"/>
    </source>
</evidence>
<evidence type="ECO:0000256" key="8">
    <source>
        <dbReference type="SAM" id="Phobius"/>
    </source>
</evidence>
<organism evidence="9 10">
    <name type="scientific">Timema podura</name>
    <name type="common">Walking stick</name>
    <dbReference type="NCBI Taxonomy" id="61482"/>
    <lineage>
        <taxon>Eukaryota</taxon>
        <taxon>Metazoa</taxon>
        <taxon>Ecdysozoa</taxon>
        <taxon>Arthropoda</taxon>
        <taxon>Hexapoda</taxon>
        <taxon>Insecta</taxon>
        <taxon>Pterygota</taxon>
        <taxon>Neoptera</taxon>
        <taxon>Polyneoptera</taxon>
        <taxon>Phasmatodea</taxon>
        <taxon>Timematodea</taxon>
        <taxon>Timematoidea</taxon>
        <taxon>Timematidae</taxon>
        <taxon>Timema</taxon>
    </lineage>
</organism>
<keyword evidence="10" id="KW-1185">Reference proteome</keyword>
<dbReference type="InterPro" id="IPR036259">
    <property type="entry name" value="MFS_trans_sf"/>
</dbReference>
<evidence type="ECO:0000256" key="4">
    <source>
        <dbReference type="ARBA" id="ARBA00022692"/>
    </source>
</evidence>
<protein>
    <submittedName>
        <fullName evidence="9">Uncharacterized protein</fullName>
    </submittedName>
</protein>
<evidence type="ECO:0000313" key="9">
    <source>
        <dbReference type="EMBL" id="CAG2058035.1"/>
    </source>
</evidence>
<comment type="caution">
    <text evidence="9">The sequence shown here is derived from an EMBL/GenBank/DDBJ whole genome shotgun (WGS) entry which is preliminary data.</text>
</comment>
<name>A0ABN7NY33_TIMPD</name>
<dbReference type="PANTHER" id="PTHR23512">
    <property type="entry name" value="MAJOR FACILITATOR SUPERFAMILY DOMAIN-CONTAINING PROTEIN 1"/>
    <property type="match status" value="1"/>
</dbReference>
<dbReference type="SUPFAM" id="SSF103473">
    <property type="entry name" value="MFS general substrate transporter"/>
    <property type="match status" value="1"/>
</dbReference>
<dbReference type="EMBL" id="CAJPIN010006505">
    <property type="protein sequence ID" value="CAG2058035.1"/>
    <property type="molecule type" value="Genomic_DNA"/>
</dbReference>
<evidence type="ECO:0000256" key="6">
    <source>
        <dbReference type="ARBA" id="ARBA00023136"/>
    </source>
</evidence>
<keyword evidence="7" id="KW-0458">Lysosome</keyword>
<dbReference type="Proteomes" id="UP001153148">
    <property type="component" value="Unassembled WGS sequence"/>
</dbReference>
<evidence type="ECO:0000256" key="7">
    <source>
        <dbReference type="ARBA" id="ARBA00023228"/>
    </source>
</evidence>
<gene>
    <name evidence="9" type="ORF">TPAB3V08_LOCUS5010</name>
</gene>
<keyword evidence="6 8" id="KW-0472">Membrane</keyword>
<dbReference type="InterPro" id="IPR052187">
    <property type="entry name" value="MFSD1"/>
</dbReference>
<evidence type="ECO:0000313" key="10">
    <source>
        <dbReference type="Proteomes" id="UP001153148"/>
    </source>
</evidence>
<reference evidence="9" key="1">
    <citation type="submission" date="2021-03" db="EMBL/GenBank/DDBJ databases">
        <authorList>
            <person name="Tran Van P."/>
        </authorList>
    </citation>
    <scope>NUCLEOTIDE SEQUENCE</scope>
</reference>
<accession>A0ABN7NY33</accession>
<comment type="subcellular location">
    <subcellularLocation>
        <location evidence="1">Lysosome membrane</location>
        <topology evidence="1">Multi-pass membrane protein</topology>
    </subcellularLocation>
</comment>